<gene>
    <name evidence="1" type="ORF">ABR189_00865</name>
</gene>
<keyword evidence="2" id="KW-1185">Reference proteome</keyword>
<evidence type="ECO:0000313" key="2">
    <source>
        <dbReference type="Proteomes" id="UP001549749"/>
    </source>
</evidence>
<accession>A0ABV2SYP1</accession>
<sequence length="363" mass="42097">MKAGNVKGALLEYIVRELLRNCGFTNVKADGLFSFEQQGLFFVNGRGTAHDADIIMNPPIQMPFAYPTQLLFECKAYATVGNLPFVRNALGLRNDLNEFEIVTRDTLLKRKNNKRATYAIDTRTRFLYQVGVASVNEFTNPAVEYATNNKIPLLSLSWFLDSTSIQKFNSIDQAMINGFNPVGIKNLYDFFKDRSGALDLPKYAEANRLLEEDNSIADIVKFSNDVLQYSYVGLLESGDMVFLFARSQTKDNILKRRQGDGRISLFKAEIHWFSSKPNVWRLTVMNQWNREQNTEFDFYLPKRIFSHWKEFNLDKSVALDIKQEFFSKIFVFNQRNNPEAPFSIINIDKQWFDNIRQEQLNQE</sequence>
<dbReference type="RefSeq" id="WP_354658542.1">
    <property type="nucleotide sequence ID" value="NZ_JBEXAC010000001.1"/>
</dbReference>
<comment type="caution">
    <text evidence="1">The sequence shown here is derived from an EMBL/GenBank/DDBJ whole genome shotgun (WGS) entry which is preliminary data.</text>
</comment>
<name>A0ABV2SYP1_9BACT</name>
<proteinExistence type="predicted"/>
<organism evidence="1 2">
    <name type="scientific">Chitinophaga defluvii</name>
    <dbReference type="NCBI Taxonomy" id="3163343"/>
    <lineage>
        <taxon>Bacteria</taxon>
        <taxon>Pseudomonadati</taxon>
        <taxon>Bacteroidota</taxon>
        <taxon>Chitinophagia</taxon>
        <taxon>Chitinophagales</taxon>
        <taxon>Chitinophagaceae</taxon>
        <taxon>Chitinophaga</taxon>
    </lineage>
</organism>
<protein>
    <recommendedName>
        <fullName evidence="3">Restriction endonuclease</fullName>
    </recommendedName>
</protein>
<reference evidence="1 2" key="1">
    <citation type="submission" date="2024-06" db="EMBL/GenBank/DDBJ databases">
        <title>Chitinophaga defluvii sp. nov., isolated from municipal sewage.</title>
        <authorList>
            <person name="Zhang L."/>
        </authorList>
    </citation>
    <scope>NUCLEOTIDE SEQUENCE [LARGE SCALE GENOMIC DNA]</scope>
    <source>
        <strain evidence="1 2">H8</strain>
    </source>
</reference>
<dbReference type="EMBL" id="JBEXAC010000001">
    <property type="protein sequence ID" value="MET6995893.1"/>
    <property type="molecule type" value="Genomic_DNA"/>
</dbReference>
<evidence type="ECO:0000313" key="1">
    <source>
        <dbReference type="EMBL" id="MET6995893.1"/>
    </source>
</evidence>
<evidence type="ECO:0008006" key="3">
    <source>
        <dbReference type="Google" id="ProtNLM"/>
    </source>
</evidence>
<dbReference type="Proteomes" id="UP001549749">
    <property type="component" value="Unassembled WGS sequence"/>
</dbReference>